<accession>A0AAX0LE40</accession>
<evidence type="ECO:0000313" key="2">
    <source>
        <dbReference type="Proteomes" id="UP000189728"/>
    </source>
</evidence>
<dbReference type="AlphaFoldDB" id="A0AAX0LE40"/>
<gene>
    <name evidence="1" type="ORF">BFG04_07755</name>
</gene>
<protein>
    <submittedName>
        <fullName evidence="1">Uncharacterized protein</fullName>
    </submittedName>
</protein>
<evidence type="ECO:0000313" key="1">
    <source>
        <dbReference type="EMBL" id="OPA82082.1"/>
    </source>
</evidence>
<name>A0AAX0LE40_9BACT</name>
<reference evidence="1 2" key="1">
    <citation type="submission" date="2016-08" db="EMBL/GenBank/DDBJ databases">
        <title>Campylobacter species from sea mammals.</title>
        <authorList>
            <person name="Gilbert M.J."/>
            <person name="Byrne B.A."/>
            <person name="Zomer A.L."/>
            <person name="Wagenaar J.A."/>
        </authorList>
    </citation>
    <scope>NUCLEOTIDE SEQUENCE [LARGE SCALE GENOMIC DNA]</scope>
    <source>
        <strain evidence="1 2">1105248</strain>
    </source>
</reference>
<sequence>MLFFIGFGSELNDLVTKSSDVDGKTYLKIGCEKLKYWPCCYQIGLIYKISKKCSARPKKLNTTTKSLQIWFETCLQ</sequence>
<proteinExistence type="predicted"/>
<dbReference type="Proteomes" id="UP000189728">
    <property type="component" value="Unassembled WGS sequence"/>
</dbReference>
<comment type="caution">
    <text evidence="1">The sequence shown here is derived from an EMBL/GenBank/DDBJ whole genome shotgun (WGS) entry which is preliminary data.</text>
</comment>
<organism evidence="1 2">
    <name type="scientific">Campylobacter pinnipediorum subsp. pinnipediorum</name>
    <dbReference type="NCBI Taxonomy" id="1660067"/>
    <lineage>
        <taxon>Bacteria</taxon>
        <taxon>Pseudomonadati</taxon>
        <taxon>Campylobacterota</taxon>
        <taxon>Epsilonproteobacteria</taxon>
        <taxon>Campylobacterales</taxon>
        <taxon>Campylobacteraceae</taxon>
        <taxon>Campylobacter</taxon>
    </lineage>
</organism>
<dbReference type="EMBL" id="MCRK01000004">
    <property type="protein sequence ID" value="OPA82082.1"/>
    <property type="molecule type" value="Genomic_DNA"/>
</dbReference>